<dbReference type="EMBL" id="BONY01000036">
    <property type="protein sequence ID" value="GIH07413.1"/>
    <property type="molecule type" value="Genomic_DNA"/>
</dbReference>
<gene>
    <name evidence="4" type="ORF">Rhe02_54800</name>
</gene>
<dbReference type="Gene3D" id="3.30.2320.10">
    <property type="entry name" value="hypothetical protein PF0899 domain"/>
    <property type="match status" value="1"/>
</dbReference>
<evidence type="ECO:0000259" key="3">
    <source>
        <dbReference type="Pfam" id="PF05065"/>
    </source>
</evidence>
<accession>A0A8J3QAU4</accession>
<feature type="compositionally biased region" description="Basic and acidic residues" evidence="2">
    <location>
        <begin position="82"/>
        <end position="101"/>
    </location>
</feature>
<reference evidence="4" key="1">
    <citation type="submission" date="2021-01" db="EMBL/GenBank/DDBJ databases">
        <title>Whole genome shotgun sequence of Rhizocola hellebori NBRC 109834.</title>
        <authorList>
            <person name="Komaki H."/>
            <person name="Tamura T."/>
        </authorList>
    </citation>
    <scope>NUCLEOTIDE SEQUENCE</scope>
    <source>
        <strain evidence="4">NBRC 109834</strain>
    </source>
</reference>
<evidence type="ECO:0000313" key="4">
    <source>
        <dbReference type="EMBL" id="GIH07413.1"/>
    </source>
</evidence>
<protein>
    <submittedName>
        <fullName evidence="4">Phage capsid protein</fullName>
    </submittedName>
</protein>
<evidence type="ECO:0000256" key="1">
    <source>
        <dbReference type="ARBA" id="ARBA00004328"/>
    </source>
</evidence>
<sequence length="412" mass="44683">MTTDTLEFPALKEAQGKLDAKRKSLADLLAEAGPDYDMTKVKSIQGDTHAKVAEIAKMNAEIDEAKAAVTNLVTLHKAAQNSRDDSGSREGGADSDMDTRGRKGFGQLVMGSEAIKGYKAGSGSGPVARIDVGLKTLFETGAGWDPEDLRTGRVEMYPTRPAPRVIDAFPQTTTTMSTVLYMEETTFTNNAAETSEGAAYGEAQLALTERSSEVRKVAVFLPVTDEQFEDEPRARSYVENRLPFMLKQRLDLQLLTGNGTSPNLRGTENVSGINTQALGVDPLADALYKAMRAVRETGFAEPSHVFIRPSKWEQVRLARTADGIYIWGHPSMPGPMTIWGVPVVETTAVTSTKAVLGDYTNFSEVSVRRGIDIQISNSHGSFFIEGKLAIRADVRCAAIHYRPTAFAVVTGL</sequence>
<dbReference type="Proteomes" id="UP000612899">
    <property type="component" value="Unassembled WGS sequence"/>
</dbReference>
<proteinExistence type="predicted"/>
<comment type="subcellular location">
    <subcellularLocation>
        <location evidence="1">Virion</location>
    </subcellularLocation>
</comment>
<dbReference type="AlphaFoldDB" id="A0A8J3QAU4"/>
<dbReference type="Pfam" id="PF05065">
    <property type="entry name" value="Phage_capsid"/>
    <property type="match status" value="1"/>
</dbReference>
<name>A0A8J3QAU4_9ACTN</name>
<feature type="region of interest" description="Disordered" evidence="2">
    <location>
        <begin position="78"/>
        <end position="103"/>
    </location>
</feature>
<dbReference type="RefSeq" id="WP_203911203.1">
    <property type="nucleotide sequence ID" value="NZ_BONY01000036.1"/>
</dbReference>
<dbReference type="NCBIfam" id="TIGR01554">
    <property type="entry name" value="major_cap_HK97"/>
    <property type="match status" value="1"/>
</dbReference>
<dbReference type="InterPro" id="IPR024455">
    <property type="entry name" value="Phage_capsid"/>
</dbReference>
<keyword evidence="5" id="KW-1185">Reference proteome</keyword>
<evidence type="ECO:0000256" key="2">
    <source>
        <dbReference type="SAM" id="MobiDB-lite"/>
    </source>
</evidence>
<evidence type="ECO:0000313" key="5">
    <source>
        <dbReference type="Proteomes" id="UP000612899"/>
    </source>
</evidence>
<comment type="caution">
    <text evidence="4">The sequence shown here is derived from an EMBL/GenBank/DDBJ whole genome shotgun (WGS) entry which is preliminary data.</text>
</comment>
<dbReference type="InterPro" id="IPR054612">
    <property type="entry name" value="Phage_capsid-like_C"/>
</dbReference>
<dbReference type="SUPFAM" id="SSF56563">
    <property type="entry name" value="Major capsid protein gp5"/>
    <property type="match status" value="1"/>
</dbReference>
<organism evidence="4 5">
    <name type="scientific">Rhizocola hellebori</name>
    <dbReference type="NCBI Taxonomy" id="1392758"/>
    <lineage>
        <taxon>Bacteria</taxon>
        <taxon>Bacillati</taxon>
        <taxon>Actinomycetota</taxon>
        <taxon>Actinomycetes</taxon>
        <taxon>Micromonosporales</taxon>
        <taxon>Micromonosporaceae</taxon>
        <taxon>Rhizocola</taxon>
    </lineage>
</organism>
<dbReference type="Gene3D" id="3.30.2400.10">
    <property type="entry name" value="Major capsid protein gp5"/>
    <property type="match status" value="1"/>
</dbReference>
<feature type="domain" description="Phage capsid-like C-terminal" evidence="3">
    <location>
        <begin position="174"/>
        <end position="410"/>
    </location>
</feature>